<dbReference type="Pfam" id="PF22597">
    <property type="entry name" value="DYN_lid"/>
    <property type="match status" value="1"/>
</dbReference>
<dbReference type="InterPro" id="IPR042222">
    <property type="entry name" value="Dynein_2_N"/>
</dbReference>
<keyword evidence="28" id="KW-1185">Reference proteome</keyword>
<keyword evidence="13" id="KW-0966">Cell projection</keyword>
<dbReference type="Pfam" id="PF12774">
    <property type="entry name" value="AAA_6"/>
    <property type="match status" value="1"/>
</dbReference>
<evidence type="ECO:0000256" key="14">
    <source>
        <dbReference type="SAM" id="Coils"/>
    </source>
</evidence>
<dbReference type="FunFam" id="3.40.50.300:FF:002138">
    <property type="entry name" value="Putative dynein heavy chain"/>
    <property type="match status" value="1"/>
</dbReference>
<dbReference type="InterPro" id="IPR024317">
    <property type="entry name" value="Dynein_heavy_chain_D4_dom"/>
</dbReference>
<evidence type="ECO:0000313" key="28">
    <source>
        <dbReference type="Proteomes" id="UP001500131"/>
    </source>
</evidence>
<feature type="domain" description="Dynein heavy chain AAA module D4" evidence="21">
    <location>
        <begin position="3240"/>
        <end position="3502"/>
    </location>
</feature>
<evidence type="ECO:0000256" key="6">
    <source>
        <dbReference type="ARBA" id="ARBA00022741"/>
    </source>
</evidence>
<protein>
    <submittedName>
        <fullName evidence="27">Dynein heavy chain, N-terminal region 2</fullName>
    </submittedName>
</protein>
<feature type="region of interest" description="Disordered" evidence="15">
    <location>
        <begin position="260"/>
        <end position="309"/>
    </location>
</feature>
<dbReference type="InterPro" id="IPR013602">
    <property type="entry name" value="Dynein_heavy_linker"/>
</dbReference>
<dbReference type="FunFam" id="3.40.50.300:FF:000153">
    <property type="entry name" value="Dynein axonemal heavy chain 1"/>
    <property type="match status" value="1"/>
</dbReference>
<feature type="domain" description="Dynein heavy chain linker" evidence="18">
    <location>
        <begin position="1652"/>
        <end position="2054"/>
    </location>
</feature>
<keyword evidence="7" id="KW-0067">ATP-binding</keyword>
<dbReference type="Gene3D" id="1.10.8.720">
    <property type="entry name" value="Region D6 of dynein motor"/>
    <property type="match status" value="1"/>
</dbReference>
<evidence type="ECO:0000259" key="21">
    <source>
        <dbReference type="Pfam" id="PF12780"/>
    </source>
</evidence>
<dbReference type="FunFam" id="1.10.8.710:FF:000001">
    <property type="entry name" value="Dynein axonemal heavy chain 2"/>
    <property type="match status" value="1"/>
</dbReference>
<dbReference type="Pfam" id="PF03028">
    <property type="entry name" value="Dynein_heavy"/>
    <property type="match status" value="1"/>
</dbReference>
<dbReference type="FunFam" id="1.10.8.1220:FF:000001">
    <property type="entry name" value="Dynein axonemal heavy chain 5"/>
    <property type="match status" value="1"/>
</dbReference>
<sequence>MRVWGRCVAHTLSRFFFCSFLQPSPHSPTHIHTLIKSHSARAKAKRPSVPPSSSPSSVFVLFSPASLVVALCLCCLPPPSLRFLNFAVHFSLAALSLSLSPSVQVAAETPDAQTRAHSTQVRSPPDFFLVRPLRRACICCGTPSLSLLASYSATRPRLLLFVSLSLLVPFRLKGGFCSLPHPHSPPSQLPLGDRMAMAEANQDCVQWVEQHLQDTLGCTIASELTAQHYFLINEFLMGEDAHYCVLFAYYAEPTVTAAHQRRATGGRRSTSHNGNNTRDAKSISRQQTKSNDIGLNRSHPVSDDEDDVDGAAAGVSAATSAYVAFNTDGGQGLNGGSFGVSGGPQTPQLQIIAGLPELSLRVTSPGVRTDVLYFVRLDAEKPLLRETLENYVMWGTFRGSSLLDSFLRTVRQTILPTFLHNQWPTSIKKDVRTALHRFMATVVEDVNSLKGRTVLYVPGDLASGDKSDTYTDHELVQRYEATVIHWTRQIKAVVSHRDTTNTEDEGHAGPLEEIQYWRARARDLGSIRSQLNRDDVEAVVKVLRDAKSFYYLEPFLGLRTDIERGTEEAYDNLRYLCTLIEPCERLAKAELRDIPHLVQDVLKNVQLILIFSKFYKKEHITRLLRMVSSEIIGRCSSRINVRAIFAGDVAESMKALEESMVAGEAWLTECRRMLVATRRRFRVEKGEKLELDESFLNEMDGFVRHRCQNLREICLSQLQFGFTGIADGEAGGNGPVAMSILRTSSIPVPNRRLSRRTKVSVFGREQIPAGFPLSVPELDTATQPPAYLFDGKLPIFRGNKGPELESQLMDIQRAFKSKMEVLRHFTYNVLDVKATQWVDDYRALKMDIDSLAVMMRQIITASFDAVSTVSMGAEVIEAFTLISRSEELLMQLDRNTDRVFRLFTQHIKSVRADVQRYFGRVPPLFYRHPPLSGQAAWAANRLSFITCEHEALRRCYALPNSPEKDEALHLYDRLDHTLREMVRKEYVEWTSEVPAKPSELLDDYLLVQRPGTGTDLEHPPLYDVNFPIHLLVLFAEAHNWQRMGEPVPPEVAEMCTREERLRLYRENVSMAVRLHNASVDSLSNAEMRLFSLRMAAMDAKYLPGLNKLCWSSHGIVEYFVRECRVQAERVQSIVDDFKFCSAFIDYHCGLIADTLSVLVEKKVIYTPDAFVAKQNSYRAAVMQKVAKIHELVVQKLYSVFQYFRDDYMASETVRAEWHEYMERIDIKVEEALWMMVKRSLLTVERVLPHESSEDRLDERVFRLSVMISVAEDQKPVIHAAPSVQELSQLVNDVCKAIIGVVRGLPRLEESLQQRVSSETEAFLAEHNTVAVTYAHPGGATSLALRGTYYEYMTRDQDTILTLGRIQEAFVSISEKVRDKLNQTWQLHQSSTTDNLWTTQRQDRRIKQGWKLEDYRINMDHVAQRREGIEKQEVFSDVLFLQLDFTKMKETFRAQCQFVIQHYHGLLYAEVKQELDNTYDSFNFTTETLSHEPKTLDQLGELMRQCTVALDALPSVEGQFDMLSQKFALITSEAYNFGGVDPADVVRCEGLPEAFERYTQQLQEIRKQLDVHKEHFRVEVETELRTLVSKSFALYQQVRDEAPTSWSLTTATAFGQLEALERKAVSLRALEKSLQQGIEIFALEKPPLDDLVKAEAQLQLLRRLWTLVRSWRTFTNTWKHMYFMKLNSERMLEDIEDTRRDVLQLRKEMEQMNVWLQLKDDIDLFKKILPIIDDLRTPAIRPRHWEQLKLQLDATFDLEDEVSFCLQRLMEAHVETQSEFINNMAVAAREELKIETDLEKITLVWEETCFTIEPHQGYHKIAAVEDINTDLAEHLMMLSSMKMSRFVDSFRPRVVLWEQHLSQVADTIEGLLTVQTKWMYLESIFIGSEDIKRKLVAESKKFDSIHAQWLAIIARLVSDSNVLRSTRRDNLLEQLNSMNSDLELIQRSLEGFLEDRRRCFPRFYFLSNDDLLEILGHAKDPEKVQPHLRKCFEGLYRLALKAGRNNRVFAEGMSAADGEEVPFSPPLQIDGLPVEAWLHRVEVKMRETMQSCLNAALKDLQENVYTPRRPINRDRLRQWVEQHEGQVLITAACMNWTLQTEVAIAEYGDLHYNGLSLARRKPSPLYKVYKKWKSLIRKYCQMVREPQSRLQRNKLVALVTIEVHSRDILRHLLTHRVHLLEDFEWSRQLRFYQESAGSSGDIGDSGAIEASMDGGAVITPGASEPTCIVRQTSAVVRYDYEYLGNSGRLVVTGLTDRAYMTLTTALQLFRGGLPQGPAGTGKTETVKDLGKAIGKYVMVFNCSDGLDYRSVGRMLSGIAQTGAWSCFDEFNRIEVEVLSVVAQQIMSILSAVSEQKHHFLFEGTEIPLNVNCGLFVTMNPGYAGRSELPDNLKALLRPISMMVPDFTLICEITLLSEGFEESEPLSKKVSILYELMEKQLSKQDHYDFSLRNIKAVLVQAGNLKRENFPGTEQQLCLKAMKDMNLPKFVKEDVPLFLSMLGDLFPGVVPQEVGLEELRAATVDELEAQRLQVNEHIIAKCLHLWDTLHTRHGVMVVGRTASGKTVTWKTLAGALRRLKEAGVDGPYEAVRISLLNPKSVTMDELYGSYNQATREWKDGILSDLMRQICRDVTDSNYKWLLFDGPVDTLWIESMNTVLDDNRMLTLNSGERINMNPTVRMLFEVQDLSQASPATVSRCGMVYFSVEDLTWRPFVSTWLQSRRNFEVSMNAPKPDSTISELQTFVEEALTRALQFKRSECVDLIPTTEFNTVRSFTTMLDALASTEAATVMPGGARYQAAQAGESYSAQLRMMAMFCLIWAVGGSLTADSRRKLDAFVREMDASFPSMETVFEYFPDVSSLRWVGWEEHPDVQKPFAPTPDTPYYEQIVPTVDMIRYSYIVSQLVCSGVQLVLVGTTGTGKSLIVNQVLHGLPPDMYVATHLHFSAQTTAKNVQDIIEGRMEHTSKKVCSPPGGRRMVCLIEDLNMPAKEIFGAQPPLELLRQWMDNSYWYDRTTRSKRLVNDMQLLCCMTYGRPDITERLLSKLNVFNVTFPAEPAVVRIFSAILGHRFAPYADIKGYVDAIVQATIEVYMRVSTDLLPIPSKSHYLFSLRDLSKVFQGIYGCYLEGITSKEHLVALWVHESQRVFSDRMNDPADKVWFRQLLNDKLNNVFQTKWTNMLKARMKVSRGQTLSENENPIFVDFLDGEQDEMAKYKLVPSMEQLRQIVEEGLENYNTEPGARPMNLVFFADALEHLCRIHRVLRQPQGNALLVGLGGSGRNSLSRLATYLAGYTMFTIEIHKKYDQERFHEDLRTLYKACGVKRQQKVFYIADTQLVDSSFLEDLNNMLSAGEVPNLFAKDDLQHINDDVHKLALLSGCRDSPDELYNFFVRQARQHLHLVIAMSPAHKLFRVRLRQFPALVSCTSIDWYYAWPNEALKEVGLRYLRDSREDSEESDELLDTISDLFVFLHDTTNQKAEQMRAQIHRHTYVTPSSFIDLVRGFRSMLHSKRIGIIEQRDKLANGMSKLEETKVTVSEMREALKVQDERLQAKSAEVSKATESIQARQHIAEEQQTLVASEKVKIEQTKRAALADQSEAQADLDRAMPTLLEAQAALDKLDKSDINEVKSYKTPAVMIRTVMEAVQTALHRKLDWDEAKKSLSEPKFIDMLKTYHETHDMTDQRLLNALEKYVKRTDFTPAAASAVSKAAGGLCQWVIAIHKYGNIFKEVHPKIVKNENAQQKVRAQEEMLRQKEEKLQRIVDEVRQLEADLQANITEKNRLMAEARATQDKLNKAQIIVDGLEGERGRWTEAIARFELSLENINSETLLACAFMCYCGAFTADYRQLLWQSWLREVQRVQLPLNRNYDFVGFLADPTEVRDWHQAGLPGDEFSKENGAVVVFGPRYPLMIDPQQQAIKWVKRMERDNGLKVIDPKQQDFQKTVEYAIQFGCPLLLQDVLEEIDPLLDPIVSRSFIMKGKRKLVKVGDNYIEFKEGFKLYITTRLPNPHYTPETCTKVCLLNFAVKEQGLEEQLLKIVVEKEKPELEHENEQLILHTAAAKKEMKQLEEDILDLLSTSQVSLLENQRLIETLQTAKVTAANIQNQLQVAETTSVKIREAREEYRECARRASLLFFVLADLGAIDSMYQFALDSYIQLFQTSIRRSSEKIVSHEMAERVKTLNEWHTAAVYTNTCRGLFECHKLLFAFHMAMRILQTQGMVSIEEYVFMMRGGQMLDKQSRLPNPASTWLSERAWDHILELERLSAFHGIAAHFEQKPDEWHTWYLLERPEEALLPEEWEARCGCNALQRMIFMRCLRPDRLIFMVYEFIEEQLGSQFVDPPVFNLKDTFDESINTIPLIFVLSTGVDPTNQLQSLAQREGRELKVLALGQGQGDNAKRALQEYSQTGGWVFLANCHLMVSWLVELEKIIDAIFEQNPHRDFRLWLSSVPTPQFPIGVLQRSIKMTTEPPKGIKANMLRLYNMFSEDDLATRSAEHPLIYRNLLYSLCFFHSVLLERRKYGTLGYNVLYDFTSSDFDVSENIIQLYIGQMRSDAVEDVPLVTIRYLIAEASYGGRVTDDWDRRVLNTYMAQYVCTDAITQDRYPLAAADEYVIPDDCNTLQAYRNHCNQLPITDPPEAFGQHANADIASRIAESTALLDCLISVNTSLVRDGGGGSSGSAQAATQEARCLEILASIDEPSKAATPSLLDYAAIYESTEGDRDNALNTCLLQEVQRYNLLLQTIHRQKAELRRAVKGEIVMSEQLEAIFNALLLGRVPPPWTNAYPSLKPLASWAVDLVERVDQMRLWSQRTPTVFWLSGFTYPTGFLKSLQQQQARRDQISIDQYDWEYAILPSEERAIAHRPKKGAFVRGIFLEGAGWNGEANTLCEPKPMELIVSMPVIHFKPKLRTGKAKPTNVYECPLYMYPIRTGTRERPSYVVAVDLESGDAVPETYTKRGTALLLSTDE</sequence>
<gene>
    <name evidence="27" type="ORF">Q4I31_004135</name>
</gene>
<keyword evidence="5" id="KW-0677">Repeat</keyword>
<evidence type="ECO:0000256" key="10">
    <source>
        <dbReference type="ARBA" id="ARBA00023069"/>
    </source>
</evidence>
<dbReference type="Gene3D" id="6.10.140.1060">
    <property type="match status" value="1"/>
</dbReference>
<feature type="domain" description="Dynein heavy chain region D6 P-loop" evidence="16">
    <location>
        <begin position="4350"/>
        <end position="4460"/>
    </location>
</feature>
<dbReference type="InterPro" id="IPR054354">
    <property type="entry name" value="DYNC2H1-like_lid"/>
</dbReference>
<feature type="domain" description="Dynein heavy chain tail" evidence="17">
    <location>
        <begin position="476"/>
        <end position="1118"/>
    </location>
</feature>
<feature type="domain" description="Dynein heavy chain AAA 5 extension" evidence="23">
    <location>
        <begin position="2738"/>
        <end position="2865"/>
    </location>
</feature>
<organism evidence="27 28">
    <name type="scientific">Leishmania lindenbergi</name>
    <dbReference type="NCBI Taxonomy" id="651832"/>
    <lineage>
        <taxon>Eukaryota</taxon>
        <taxon>Discoba</taxon>
        <taxon>Euglenozoa</taxon>
        <taxon>Kinetoplastea</taxon>
        <taxon>Metakinetoplastina</taxon>
        <taxon>Trypanosomatida</taxon>
        <taxon>Trypanosomatidae</taxon>
        <taxon>Leishmaniinae</taxon>
        <taxon>Leishmania</taxon>
    </lineage>
</organism>
<dbReference type="EMBL" id="JBAMZK010000025">
    <property type="protein sequence ID" value="KAL0504250.1"/>
    <property type="molecule type" value="Genomic_DNA"/>
</dbReference>
<evidence type="ECO:0000259" key="19">
    <source>
        <dbReference type="Pfam" id="PF12774"/>
    </source>
</evidence>
<dbReference type="Pfam" id="PF08385">
    <property type="entry name" value="DHC_N1"/>
    <property type="match status" value="1"/>
</dbReference>
<proteinExistence type="inferred from homology"/>
<dbReference type="Gene3D" id="3.10.490.20">
    <property type="match status" value="1"/>
</dbReference>
<dbReference type="FunFam" id="1.20.920.20:FF:000001">
    <property type="entry name" value="dynein heavy chain 2, axonemal"/>
    <property type="match status" value="1"/>
</dbReference>
<dbReference type="FunFam" id="1.20.140.100:FF:000001">
    <property type="entry name" value="dynein heavy chain 17, axonemal"/>
    <property type="match status" value="1"/>
</dbReference>
<dbReference type="GO" id="GO:0045505">
    <property type="term" value="F:dynein intermediate chain binding"/>
    <property type="evidence" value="ECO:0007669"/>
    <property type="project" value="InterPro"/>
</dbReference>
<dbReference type="PANTHER" id="PTHR45703">
    <property type="entry name" value="DYNEIN HEAVY CHAIN"/>
    <property type="match status" value="1"/>
</dbReference>
<dbReference type="FunFam" id="1.10.8.720:FF:000016">
    <property type="entry name" value="Putative dynein heavy chain"/>
    <property type="match status" value="1"/>
</dbReference>
<feature type="domain" description="Dynein 2 heavy chain 1 cytoplasmic ATPase lid" evidence="26">
    <location>
        <begin position="3070"/>
        <end position="3153"/>
    </location>
</feature>
<dbReference type="InterPro" id="IPR013594">
    <property type="entry name" value="Dynein_heavy_tail"/>
</dbReference>
<dbReference type="Gene3D" id="1.10.287.2620">
    <property type="match status" value="1"/>
</dbReference>
<evidence type="ECO:0000259" key="17">
    <source>
        <dbReference type="Pfam" id="PF08385"/>
    </source>
</evidence>
<evidence type="ECO:0000256" key="3">
    <source>
        <dbReference type="ARBA" id="ARBA00022490"/>
    </source>
</evidence>
<dbReference type="Gene3D" id="1.10.8.1220">
    <property type="match status" value="1"/>
</dbReference>
<dbReference type="InterPro" id="IPR041466">
    <property type="entry name" value="Dynein_AAA5_ext"/>
</dbReference>
<dbReference type="InterPro" id="IPR043157">
    <property type="entry name" value="Dynein_AAA1S"/>
</dbReference>
<dbReference type="InterPro" id="IPR041658">
    <property type="entry name" value="AAA_lid_11"/>
</dbReference>
<accession>A0AAW3AF91</accession>
<evidence type="ECO:0000256" key="15">
    <source>
        <dbReference type="SAM" id="MobiDB-lite"/>
    </source>
</evidence>
<evidence type="ECO:0000256" key="13">
    <source>
        <dbReference type="ARBA" id="ARBA00023273"/>
    </source>
</evidence>
<dbReference type="Gene3D" id="1.20.140.100">
    <property type="entry name" value="Dynein heavy chain, N-terminal domain 2"/>
    <property type="match status" value="1"/>
</dbReference>
<evidence type="ECO:0000256" key="9">
    <source>
        <dbReference type="ARBA" id="ARBA00023054"/>
    </source>
</evidence>
<evidence type="ECO:0000256" key="5">
    <source>
        <dbReference type="ARBA" id="ARBA00022737"/>
    </source>
</evidence>
<feature type="domain" description="Dynein heavy chain C-terminal" evidence="25">
    <location>
        <begin position="4646"/>
        <end position="4956"/>
    </location>
</feature>
<dbReference type="Gene3D" id="1.20.58.1120">
    <property type="match status" value="1"/>
</dbReference>
<evidence type="ECO:0000259" key="22">
    <source>
        <dbReference type="Pfam" id="PF12781"/>
    </source>
</evidence>
<keyword evidence="10" id="KW-0969">Cilium</keyword>
<dbReference type="Pfam" id="PF12781">
    <property type="entry name" value="AAA_9"/>
    <property type="match status" value="1"/>
</dbReference>
<evidence type="ECO:0000256" key="4">
    <source>
        <dbReference type="ARBA" id="ARBA00022701"/>
    </source>
</evidence>
<keyword evidence="3" id="KW-0963">Cytoplasm</keyword>
<evidence type="ECO:0000256" key="11">
    <source>
        <dbReference type="ARBA" id="ARBA00023175"/>
    </source>
</evidence>
<dbReference type="GO" id="GO:0030286">
    <property type="term" value="C:dynein complex"/>
    <property type="evidence" value="ECO:0007669"/>
    <property type="project" value="UniProtKB-KW"/>
</dbReference>
<feature type="compositionally biased region" description="Polar residues" evidence="15">
    <location>
        <begin position="267"/>
        <end position="293"/>
    </location>
</feature>
<feature type="domain" description="Dynein heavy chain AAA lid" evidence="24">
    <location>
        <begin position="4495"/>
        <end position="4639"/>
    </location>
</feature>
<comment type="similarity">
    <text evidence="2">Belongs to the dynein heavy chain family.</text>
</comment>
<dbReference type="InterPro" id="IPR035699">
    <property type="entry name" value="AAA_6"/>
</dbReference>
<feature type="domain" description="Dynein heavy chain hydrolytic ATP-binding dynein motor region" evidence="19">
    <location>
        <begin position="2237"/>
        <end position="2563"/>
    </location>
</feature>
<evidence type="ECO:0000259" key="20">
    <source>
        <dbReference type="Pfam" id="PF12777"/>
    </source>
</evidence>
<keyword evidence="11" id="KW-0505">Motor protein</keyword>
<dbReference type="InterPro" id="IPR041228">
    <property type="entry name" value="Dynein_C"/>
</dbReference>
<feature type="domain" description="Dynein heavy chain coiled coil stalk" evidence="20">
    <location>
        <begin position="3516"/>
        <end position="3847"/>
    </location>
</feature>
<evidence type="ECO:0000259" key="26">
    <source>
        <dbReference type="Pfam" id="PF22597"/>
    </source>
</evidence>
<dbReference type="Pfam" id="PF12775">
    <property type="entry name" value="AAA_7"/>
    <property type="match status" value="1"/>
</dbReference>
<dbReference type="Gene3D" id="3.40.50.300">
    <property type="entry name" value="P-loop containing nucleotide triphosphate hydrolases"/>
    <property type="match status" value="5"/>
</dbReference>
<dbReference type="FunFam" id="1.20.1270.280:FF:000022">
    <property type="entry name" value="Dynein heavy chain, putative"/>
    <property type="match status" value="1"/>
</dbReference>
<dbReference type="GO" id="GO:0051959">
    <property type="term" value="F:dynein light intermediate chain binding"/>
    <property type="evidence" value="ECO:0007669"/>
    <property type="project" value="InterPro"/>
</dbReference>
<dbReference type="Gene3D" id="1.20.920.20">
    <property type="match status" value="1"/>
</dbReference>
<dbReference type="InterPro" id="IPR035706">
    <property type="entry name" value="AAA_9"/>
</dbReference>
<dbReference type="FunFam" id="1.10.472.130:FF:000003">
    <property type="entry name" value="Dynein, axonemal, heavy chain 2"/>
    <property type="match status" value="1"/>
</dbReference>
<evidence type="ECO:0000259" key="16">
    <source>
        <dbReference type="Pfam" id="PF03028"/>
    </source>
</evidence>
<dbReference type="Pfam" id="PF12780">
    <property type="entry name" value="AAA_8"/>
    <property type="match status" value="1"/>
</dbReference>
<dbReference type="PANTHER" id="PTHR45703:SF32">
    <property type="entry name" value="DYNEINS HEAVY CHAIN"/>
    <property type="match status" value="1"/>
</dbReference>
<keyword evidence="9 14" id="KW-0175">Coiled coil</keyword>
<feature type="coiled-coil region" evidence="14">
    <location>
        <begin position="3731"/>
        <end position="3801"/>
    </location>
</feature>
<dbReference type="Gene3D" id="1.10.472.130">
    <property type="match status" value="1"/>
</dbReference>
<dbReference type="InterPro" id="IPR042228">
    <property type="entry name" value="Dynein_linker_3"/>
</dbReference>
<dbReference type="SUPFAM" id="SSF52540">
    <property type="entry name" value="P-loop containing nucleoside triphosphate hydrolases"/>
    <property type="match status" value="4"/>
</dbReference>
<dbReference type="GO" id="GO:0005874">
    <property type="term" value="C:microtubule"/>
    <property type="evidence" value="ECO:0007669"/>
    <property type="project" value="UniProtKB-KW"/>
</dbReference>
<evidence type="ECO:0000256" key="2">
    <source>
        <dbReference type="ARBA" id="ARBA00008887"/>
    </source>
</evidence>
<dbReference type="GO" id="GO:0008569">
    <property type="term" value="F:minus-end-directed microtubule motor activity"/>
    <property type="evidence" value="ECO:0007669"/>
    <property type="project" value="InterPro"/>
</dbReference>
<dbReference type="GO" id="GO:0007018">
    <property type="term" value="P:microtubule-based movement"/>
    <property type="evidence" value="ECO:0007669"/>
    <property type="project" value="InterPro"/>
</dbReference>
<dbReference type="FunFam" id="1.20.58.1120:FF:000028">
    <property type="entry name" value="Putative dynein heavy chain"/>
    <property type="match status" value="1"/>
</dbReference>
<evidence type="ECO:0000313" key="27">
    <source>
        <dbReference type="EMBL" id="KAL0504250.1"/>
    </source>
</evidence>
<dbReference type="Gene3D" id="1.10.8.710">
    <property type="match status" value="1"/>
</dbReference>
<keyword evidence="6" id="KW-0547">Nucleotide-binding</keyword>
<dbReference type="InterPro" id="IPR027417">
    <property type="entry name" value="P-loop_NTPase"/>
</dbReference>
<dbReference type="Pfam" id="PF18198">
    <property type="entry name" value="AAA_lid_11"/>
    <property type="match status" value="1"/>
</dbReference>
<dbReference type="Gene3D" id="1.20.1270.280">
    <property type="match status" value="1"/>
</dbReference>
<evidence type="ECO:0000256" key="8">
    <source>
        <dbReference type="ARBA" id="ARBA00023017"/>
    </source>
</evidence>
<dbReference type="Pfam" id="PF12777">
    <property type="entry name" value="MT"/>
    <property type="match status" value="1"/>
</dbReference>
<dbReference type="Pfam" id="PF17852">
    <property type="entry name" value="Dynein_AAA_lid"/>
    <property type="match status" value="1"/>
</dbReference>
<dbReference type="Gene3D" id="1.20.920.30">
    <property type="match status" value="1"/>
</dbReference>
<dbReference type="Gene3D" id="3.20.180.20">
    <property type="entry name" value="Dynein heavy chain, N-terminal domain 2"/>
    <property type="match status" value="1"/>
</dbReference>
<dbReference type="InterPro" id="IPR026983">
    <property type="entry name" value="DHC"/>
</dbReference>
<feature type="coiled-coil region" evidence="14">
    <location>
        <begin position="4045"/>
        <end position="4107"/>
    </location>
</feature>
<dbReference type="Pfam" id="PF18199">
    <property type="entry name" value="Dynein_C"/>
    <property type="match status" value="1"/>
</dbReference>
<dbReference type="FunFam" id="3.20.180.20:FF:000001">
    <property type="entry name" value="Dynein axonemal heavy chain 5"/>
    <property type="match status" value="1"/>
</dbReference>
<dbReference type="GO" id="GO:0005524">
    <property type="term" value="F:ATP binding"/>
    <property type="evidence" value="ECO:0007669"/>
    <property type="project" value="UniProtKB-KW"/>
</dbReference>
<comment type="subcellular location">
    <subcellularLocation>
        <location evidence="1">Cytoplasm</location>
        <location evidence="1">Cytoskeleton</location>
        <location evidence="1">Cilium axoneme</location>
    </subcellularLocation>
</comment>
<evidence type="ECO:0000256" key="1">
    <source>
        <dbReference type="ARBA" id="ARBA00004430"/>
    </source>
</evidence>
<evidence type="ECO:0000259" key="23">
    <source>
        <dbReference type="Pfam" id="PF17852"/>
    </source>
</evidence>
<dbReference type="InterPro" id="IPR043160">
    <property type="entry name" value="Dynein_C_barrel"/>
</dbReference>
<dbReference type="InterPro" id="IPR004273">
    <property type="entry name" value="Dynein_heavy_D6_P-loop"/>
</dbReference>
<dbReference type="FunFam" id="3.40.50.300:FF:000049">
    <property type="entry name" value="Dynein, axonemal, heavy chain 5"/>
    <property type="match status" value="1"/>
</dbReference>
<dbReference type="FunFam" id="1.20.920.30:FF:000009">
    <property type="entry name" value="Dynein heavy chain 9"/>
    <property type="match status" value="1"/>
</dbReference>
<name>A0AAW3AF91_9TRYP</name>
<evidence type="ECO:0000259" key="18">
    <source>
        <dbReference type="Pfam" id="PF08393"/>
    </source>
</evidence>
<evidence type="ECO:0000256" key="12">
    <source>
        <dbReference type="ARBA" id="ARBA00023212"/>
    </source>
</evidence>
<keyword evidence="8" id="KW-0243">Dynein</keyword>
<dbReference type="InterPro" id="IPR024743">
    <property type="entry name" value="Dynein_HC_stalk"/>
</dbReference>
<comment type="caution">
    <text evidence="27">The sequence shown here is derived from an EMBL/GenBank/DDBJ whole genome shotgun (WGS) entry which is preliminary data.</text>
</comment>
<keyword evidence="4" id="KW-0493">Microtubule</keyword>
<keyword evidence="12" id="KW-0206">Cytoskeleton</keyword>
<dbReference type="InterPro" id="IPR042219">
    <property type="entry name" value="AAA_lid_11_sf"/>
</dbReference>
<dbReference type="Pfam" id="PF08393">
    <property type="entry name" value="DHC_N2"/>
    <property type="match status" value="1"/>
</dbReference>
<evidence type="ECO:0000259" key="24">
    <source>
        <dbReference type="Pfam" id="PF18198"/>
    </source>
</evidence>
<evidence type="ECO:0000256" key="7">
    <source>
        <dbReference type="ARBA" id="ARBA00022840"/>
    </source>
</evidence>
<dbReference type="GO" id="GO:0005930">
    <property type="term" value="C:axoneme"/>
    <property type="evidence" value="ECO:0007669"/>
    <property type="project" value="UniProtKB-SubCell"/>
</dbReference>
<dbReference type="FunFam" id="3.10.490.20:FF:000009">
    <property type="entry name" value="Dynein heavy chain 4"/>
    <property type="match status" value="1"/>
</dbReference>
<feature type="domain" description="Dynein heavy chain ATP-binding dynein motor region" evidence="22">
    <location>
        <begin position="3876"/>
        <end position="4097"/>
    </location>
</feature>
<evidence type="ECO:0000259" key="25">
    <source>
        <dbReference type="Pfam" id="PF18199"/>
    </source>
</evidence>
<dbReference type="FunFam" id="3.40.50.300:FF:002141">
    <property type="entry name" value="Dynein heavy chain"/>
    <property type="match status" value="1"/>
</dbReference>
<dbReference type="Proteomes" id="UP001500131">
    <property type="component" value="Unassembled WGS sequence"/>
</dbReference>
<reference evidence="27 28" key="1">
    <citation type="submission" date="2024-02" db="EMBL/GenBank/DDBJ databases">
        <title>FIRST GENOME SEQUENCES OF Leishmania (Viannia) shawi, Leishmania (Viannia) lindenbergi AND Leishmania (Viannia) utingensis.</title>
        <authorList>
            <person name="Resadore F."/>
            <person name="Custodio M.G.F."/>
            <person name="Boite M.C."/>
            <person name="Cupolillo E."/>
            <person name="Ferreira G.E.M."/>
        </authorList>
    </citation>
    <scope>NUCLEOTIDE SEQUENCE [LARGE SCALE GENOMIC DNA]</scope>
    <source>
        <strain evidence="27 28">MHOM/BR/1966/M15733</strain>
    </source>
</reference>
<dbReference type="FunFam" id="3.40.50.300:FF:000044">
    <property type="entry name" value="Dynein heavy chain 5, axonemal"/>
    <property type="match status" value="1"/>
</dbReference>